<dbReference type="EMBL" id="GL871144">
    <property type="protein sequence ID" value="EGC33381.1"/>
    <property type="molecule type" value="Genomic_DNA"/>
</dbReference>
<keyword evidence="1" id="KW-0677">Repeat</keyword>
<evidence type="ECO:0000256" key="1">
    <source>
        <dbReference type="ARBA" id="ARBA00022737"/>
    </source>
</evidence>
<dbReference type="eggNOG" id="ENOG502SDSN">
    <property type="taxonomic scope" value="Eukaryota"/>
</dbReference>
<protein>
    <recommendedName>
        <fullName evidence="4">FNIP repeat-containing protein</fullName>
    </recommendedName>
</protein>
<dbReference type="RefSeq" id="XP_003290089.1">
    <property type="nucleotide sequence ID" value="XM_003290041.1"/>
</dbReference>
<organism evidence="2 3">
    <name type="scientific">Dictyostelium purpureum</name>
    <name type="common">Slime mold</name>
    <dbReference type="NCBI Taxonomy" id="5786"/>
    <lineage>
        <taxon>Eukaryota</taxon>
        <taxon>Amoebozoa</taxon>
        <taxon>Evosea</taxon>
        <taxon>Eumycetozoa</taxon>
        <taxon>Dictyostelia</taxon>
        <taxon>Dictyosteliales</taxon>
        <taxon>Dictyosteliaceae</taxon>
        <taxon>Dictyostelium</taxon>
    </lineage>
</organism>
<dbReference type="InterPro" id="IPR051251">
    <property type="entry name" value="STK_FNIP-Repeat"/>
</dbReference>
<dbReference type="InterPro" id="IPR008615">
    <property type="entry name" value="FNIP"/>
</dbReference>
<keyword evidence="3" id="KW-1185">Reference proteome</keyword>
<dbReference type="Gene3D" id="3.80.10.10">
    <property type="entry name" value="Ribonuclease Inhibitor"/>
    <property type="match status" value="1"/>
</dbReference>
<evidence type="ECO:0000313" key="2">
    <source>
        <dbReference type="EMBL" id="EGC33381.1"/>
    </source>
</evidence>
<proteinExistence type="predicted"/>
<gene>
    <name evidence="2" type="ORF">DICPUDRAFT_80849</name>
</gene>
<dbReference type="FunCoup" id="F0ZRQ6">
    <property type="interactions" value="23"/>
</dbReference>
<reference evidence="3" key="1">
    <citation type="journal article" date="2011" name="Genome Biol.">
        <title>Comparative genomics of the social amoebae Dictyostelium discoideum and Dictyostelium purpureum.</title>
        <authorList>
            <consortium name="US DOE Joint Genome Institute (JGI-PGF)"/>
            <person name="Sucgang R."/>
            <person name="Kuo A."/>
            <person name="Tian X."/>
            <person name="Salerno W."/>
            <person name="Parikh A."/>
            <person name="Feasley C.L."/>
            <person name="Dalin E."/>
            <person name="Tu H."/>
            <person name="Huang E."/>
            <person name="Barry K."/>
            <person name="Lindquist E."/>
            <person name="Shapiro H."/>
            <person name="Bruce D."/>
            <person name="Schmutz J."/>
            <person name="Salamov A."/>
            <person name="Fey P."/>
            <person name="Gaudet P."/>
            <person name="Anjard C."/>
            <person name="Babu M.M."/>
            <person name="Basu S."/>
            <person name="Bushmanova Y."/>
            <person name="van der Wel H."/>
            <person name="Katoh-Kurasawa M."/>
            <person name="Dinh C."/>
            <person name="Coutinho P.M."/>
            <person name="Saito T."/>
            <person name="Elias M."/>
            <person name="Schaap P."/>
            <person name="Kay R.R."/>
            <person name="Henrissat B."/>
            <person name="Eichinger L."/>
            <person name="Rivero F."/>
            <person name="Putnam N.H."/>
            <person name="West C.M."/>
            <person name="Loomis W.F."/>
            <person name="Chisholm R.L."/>
            <person name="Shaulsky G."/>
            <person name="Strassmann J.E."/>
            <person name="Queller D.C."/>
            <person name="Kuspa A."/>
            <person name="Grigoriev I.V."/>
        </authorList>
    </citation>
    <scope>NUCLEOTIDE SEQUENCE [LARGE SCALE GENOMIC DNA]</scope>
    <source>
        <strain evidence="3">QSDP1</strain>
    </source>
</reference>
<accession>F0ZRQ6</accession>
<sequence>MTRDIGVLYRIVFNNIHIYSIIKKHLRLFNFFYGTRYFSSVEEFYQFKFIQYLSCIMVDIKETFDLNQLPPNIRSIEIFSIYKKCEIIPLTKDSSNSLKKIKIIGYHSKPKIKHIIKHNNIVGFGCNLWNVRNLVFPNTIRKLDITYNTTIKKGWLPQNLTKLSISLPRKTAIEDYALPNSLKELSIDFELGNNDIKMELKSNYLTHLTNLEKFTLNHNSCEENLLSDDFQIPESVTKLALFCEKLPESFNLEVDFNIKLRSNMFPPNLTHLTMCHPDYPKFNNGGYPLIEENIFPNTLTYLNIGDNFNQDIGINVLPHQLKTLKLGNRYNKKIIKESIPPTLEYFEIGYSLEYVEQPILLNCVFNCFDYYKQFQSSPTLLKSLIVRTPYRLSASDFTEMIKDKTNLEYLELDFFFDLEIEQISLPPNNKIKTLVFNNSNYTKILNLDYFPNLQVLILKNSSSPIITTSNIDNLNITIEIPITNANTLNLIDPIFHRFIKLTKKRIKYL</sequence>
<dbReference type="PANTHER" id="PTHR32134:SF169">
    <property type="entry name" value="FNIP REPEAT-CONTAINING PROTEIN-RELATED"/>
    <property type="match status" value="1"/>
</dbReference>
<dbReference type="Proteomes" id="UP000001064">
    <property type="component" value="Unassembled WGS sequence"/>
</dbReference>
<dbReference type="GeneID" id="10504457"/>
<dbReference type="PANTHER" id="PTHR32134">
    <property type="entry name" value="FNIP REPEAT-CONTAINING PROTEIN"/>
    <property type="match status" value="1"/>
</dbReference>
<dbReference type="Pfam" id="PF05725">
    <property type="entry name" value="FNIP"/>
    <property type="match status" value="2"/>
</dbReference>
<evidence type="ECO:0000313" key="3">
    <source>
        <dbReference type="Proteomes" id="UP000001064"/>
    </source>
</evidence>
<evidence type="ECO:0008006" key="4">
    <source>
        <dbReference type="Google" id="ProtNLM"/>
    </source>
</evidence>
<dbReference type="InterPro" id="IPR032675">
    <property type="entry name" value="LRR_dom_sf"/>
</dbReference>
<name>F0ZRQ6_DICPU</name>
<dbReference type="AlphaFoldDB" id="F0ZRQ6"/>
<dbReference type="InParanoid" id="F0ZRQ6"/>
<dbReference type="VEuPathDB" id="AmoebaDB:DICPUDRAFT_80849"/>
<dbReference type="SUPFAM" id="SSF52058">
    <property type="entry name" value="L domain-like"/>
    <property type="match status" value="1"/>
</dbReference>
<dbReference type="KEGG" id="dpp:DICPUDRAFT_80849"/>